<dbReference type="OrthoDB" id="9800582at2"/>
<sequence length="244" mass="27328">MKQPRIVVLTGAGISAESGIRTFRASDGLWENHRIEDVASPEGFKRNPSLVQHFYNKRREQLFESTIQPNAAHIALAELEEALGDNFLLITQNVDNLHERAGSKRLLHMHGELLKVHCRHTEQVFNFEDKIESDTRCLCCDLTGTLRPHIVWFGEMPLYMDDIENALSQCDVFLSIGTSGSVYPAAGFVRLAKHVGAETIEINLEPAANKSAFAHHIYGAATQIVPQWVAKFLAQNERSISPIK</sequence>
<feature type="binding site" evidence="3">
    <location>
        <position position="137"/>
    </location>
    <ligand>
        <name>Zn(2+)</name>
        <dbReference type="ChEBI" id="CHEBI:29105"/>
    </ligand>
</feature>
<dbReference type="PANTHER" id="PTHR11085:SF4">
    <property type="entry name" value="NAD-DEPENDENT PROTEIN DEACYLASE"/>
    <property type="match status" value="1"/>
</dbReference>
<comment type="subcellular location">
    <subcellularLocation>
        <location evidence="3">Cytoplasm</location>
    </subcellularLocation>
</comment>
<dbReference type="KEGG" id="mbah:HYN46_07470"/>
<feature type="binding site" evidence="3">
    <location>
        <position position="221"/>
    </location>
    <ligand>
        <name>NAD(+)</name>
        <dbReference type="ChEBI" id="CHEBI:57540"/>
    </ligand>
</feature>
<dbReference type="HAMAP" id="MF_01121">
    <property type="entry name" value="Sirtuin_ClassIII"/>
    <property type="match status" value="1"/>
</dbReference>
<proteinExistence type="inferred from homology"/>
<dbReference type="SUPFAM" id="SSF52467">
    <property type="entry name" value="DHS-like NAD/FAD-binding domain"/>
    <property type="match status" value="1"/>
</dbReference>
<feature type="binding site" evidence="3">
    <location>
        <begin position="177"/>
        <end position="179"/>
    </location>
    <ligand>
        <name>NAD(+)</name>
        <dbReference type="ChEBI" id="CHEBI:57540"/>
    </ligand>
</feature>
<reference evidence="6 7" key="1">
    <citation type="submission" date="2018-07" db="EMBL/GenBank/DDBJ databases">
        <title>Genome sequencing of Moraxellaceae gen. HYN0046.</title>
        <authorList>
            <person name="Kim M."/>
            <person name="Yi H."/>
        </authorList>
    </citation>
    <scope>NUCLEOTIDE SEQUENCE [LARGE SCALE GENOMIC DNA]</scope>
    <source>
        <strain evidence="6 7">HYN0046</strain>
    </source>
</reference>
<feature type="binding site" evidence="3">
    <location>
        <position position="55"/>
    </location>
    <ligand>
        <name>substrate</name>
    </ligand>
</feature>
<dbReference type="CDD" id="cd01412">
    <property type="entry name" value="SIRT5_Af1_CobB"/>
    <property type="match status" value="1"/>
</dbReference>
<evidence type="ECO:0000256" key="2">
    <source>
        <dbReference type="ARBA" id="ARBA00023027"/>
    </source>
</evidence>
<comment type="cofactor">
    <cofactor evidence="3">
        <name>Zn(2+)</name>
        <dbReference type="ChEBI" id="CHEBI:29105"/>
    </cofactor>
    <text evidence="3">Binds 1 zinc ion per subunit.</text>
</comment>
<dbReference type="NCBIfam" id="NF001755">
    <property type="entry name" value="PRK00481.1-5"/>
    <property type="match status" value="1"/>
</dbReference>
<dbReference type="AlphaFoldDB" id="A0A345P5X5"/>
<evidence type="ECO:0000313" key="6">
    <source>
        <dbReference type="EMBL" id="AXI02684.1"/>
    </source>
</evidence>
<dbReference type="InterPro" id="IPR026591">
    <property type="entry name" value="Sirtuin_cat_small_dom_sf"/>
</dbReference>
<dbReference type="InterPro" id="IPR050134">
    <property type="entry name" value="NAD-dep_sirtuin_deacylases"/>
</dbReference>
<keyword evidence="2 3" id="KW-0520">NAD</keyword>
<dbReference type="PROSITE" id="PS50305">
    <property type="entry name" value="SIRTUIN"/>
    <property type="match status" value="1"/>
</dbReference>
<dbReference type="Gene3D" id="3.30.1600.10">
    <property type="entry name" value="SIR2/SIRT2 'Small Domain"/>
    <property type="match status" value="1"/>
</dbReference>
<dbReference type="Gene3D" id="3.40.50.1220">
    <property type="entry name" value="TPP-binding domain"/>
    <property type="match status" value="1"/>
</dbReference>
<feature type="domain" description="Deacetylase sirtuin-type" evidence="5">
    <location>
        <begin position="1"/>
        <end position="235"/>
    </location>
</feature>
<comment type="domain">
    <text evidence="3">2 residues (Tyr-55 and Arg-58) present in a large hydrophobic pocket are probably involved in substrate specificity. They are important for desuccinylation activity, but dispensable for deacetylation activity.</text>
</comment>
<dbReference type="InterPro" id="IPR027546">
    <property type="entry name" value="Sirtuin_class_III"/>
</dbReference>
<evidence type="ECO:0000256" key="3">
    <source>
        <dbReference type="HAMAP-Rule" id="MF_01121"/>
    </source>
</evidence>
<feature type="active site" description="Proton acceptor" evidence="3">
    <location>
        <position position="110"/>
    </location>
</feature>
<dbReference type="GO" id="GO:0005737">
    <property type="term" value="C:cytoplasm"/>
    <property type="evidence" value="ECO:0007669"/>
    <property type="project" value="UniProtKB-SubCell"/>
</dbReference>
<comment type="catalytic activity">
    <reaction evidence="3">
        <text>N(6)-acetyl-L-lysyl-[protein] + NAD(+) + H2O = 2''-O-acetyl-ADP-D-ribose + nicotinamide + L-lysyl-[protein]</text>
        <dbReference type="Rhea" id="RHEA:43636"/>
        <dbReference type="Rhea" id="RHEA-COMP:9752"/>
        <dbReference type="Rhea" id="RHEA-COMP:10731"/>
        <dbReference type="ChEBI" id="CHEBI:15377"/>
        <dbReference type="ChEBI" id="CHEBI:17154"/>
        <dbReference type="ChEBI" id="CHEBI:29969"/>
        <dbReference type="ChEBI" id="CHEBI:57540"/>
        <dbReference type="ChEBI" id="CHEBI:61930"/>
        <dbReference type="ChEBI" id="CHEBI:83767"/>
        <dbReference type="EC" id="2.3.1.286"/>
    </reaction>
</comment>
<feature type="binding site" evidence="3">
    <location>
        <begin position="92"/>
        <end position="95"/>
    </location>
    <ligand>
        <name>NAD(+)</name>
        <dbReference type="ChEBI" id="CHEBI:57540"/>
    </ligand>
</feature>
<organism evidence="6 7">
    <name type="scientific">Aquirhabdus parva</name>
    <dbReference type="NCBI Taxonomy" id="2283318"/>
    <lineage>
        <taxon>Bacteria</taxon>
        <taxon>Pseudomonadati</taxon>
        <taxon>Pseudomonadota</taxon>
        <taxon>Gammaproteobacteria</taxon>
        <taxon>Moraxellales</taxon>
        <taxon>Moraxellaceae</taxon>
        <taxon>Aquirhabdus</taxon>
    </lineage>
</organism>
<dbReference type="EMBL" id="CP031222">
    <property type="protein sequence ID" value="AXI02684.1"/>
    <property type="molecule type" value="Genomic_DNA"/>
</dbReference>
<dbReference type="GO" id="GO:0070403">
    <property type="term" value="F:NAD+ binding"/>
    <property type="evidence" value="ECO:0007669"/>
    <property type="project" value="UniProtKB-UniRule"/>
</dbReference>
<comment type="catalytic activity">
    <reaction evidence="3">
        <text>N(6)-succinyl-L-lysyl-[protein] + NAD(+) + H2O = 2''-O-succinyl-ADP-D-ribose + nicotinamide + L-lysyl-[protein]</text>
        <dbReference type="Rhea" id="RHEA:47668"/>
        <dbReference type="Rhea" id="RHEA-COMP:9752"/>
        <dbReference type="Rhea" id="RHEA-COMP:11877"/>
        <dbReference type="ChEBI" id="CHEBI:15377"/>
        <dbReference type="ChEBI" id="CHEBI:17154"/>
        <dbReference type="ChEBI" id="CHEBI:29969"/>
        <dbReference type="ChEBI" id="CHEBI:57540"/>
        <dbReference type="ChEBI" id="CHEBI:87830"/>
        <dbReference type="ChEBI" id="CHEBI:87832"/>
    </reaction>
</comment>
<dbReference type="Proteomes" id="UP000253940">
    <property type="component" value="Chromosome"/>
</dbReference>
<dbReference type="InterPro" id="IPR029035">
    <property type="entry name" value="DHS-like_NAD/FAD-binding_dom"/>
</dbReference>
<keyword evidence="3" id="KW-0862">Zinc</keyword>
<dbReference type="GO" id="GO:0036054">
    <property type="term" value="F:protein-malonyllysine demalonylase activity"/>
    <property type="evidence" value="ECO:0007669"/>
    <property type="project" value="InterPro"/>
</dbReference>
<dbReference type="InterPro" id="IPR026590">
    <property type="entry name" value="Ssirtuin_cat_dom"/>
</dbReference>
<protein>
    <recommendedName>
        <fullName evidence="3">NAD-dependent protein deacylase</fullName>
        <ecNumber evidence="3">2.3.1.286</ecNumber>
    </recommendedName>
    <alternativeName>
        <fullName evidence="3">Regulatory protein SIR2 homolog</fullName>
    </alternativeName>
</protein>
<feature type="binding site" evidence="3">
    <location>
        <begin position="203"/>
        <end position="205"/>
    </location>
    <ligand>
        <name>NAD(+)</name>
        <dbReference type="ChEBI" id="CHEBI:57540"/>
    </ligand>
</feature>
<dbReference type="GO" id="GO:0008270">
    <property type="term" value="F:zinc ion binding"/>
    <property type="evidence" value="ECO:0007669"/>
    <property type="project" value="UniProtKB-UniRule"/>
</dbReference>
<keyword evidence="7" id="KW-1185">Reference proteome</keyword>
<evidence type="ECO:0000259" key="5">
    <source>
        <dbReference type="PROSITE" id="PS50305"/>
    </source>
</evidence>
<dbReference type="GO" id="GO:0017136">
    <property type="term" value="F:histone deacetylase activity, NAD-dependent"/>
    <property type="evidence" value="ECO:0007669"/>
    <property type="project" value="TreeGrafter"/>
</dbReference>
<keyword evidence="1" id="KW-0808">Transferase</keyword>
<keyword evidence="3" id="KW-0963">Cytoplasm</keyword>
<feature type="binding site" evidence="3">
    <location>
        <begin position="11"/>
        <end position="30"/>
    </location>
    <ligand>
        <name>NAD(+)</name>
        <dbReference type="ChEBI" id="CHEBI:57540"/>
    </ligand>
</feature>
<dbReference type="RefSeq" id="WP_114898794.1">
    <property type="nucleotide sequence ID" value="NZ_CP031222.1"/>
</dbReference>
<keyword evidence="3" id="KW-0479">Metal-binding</keyword>
<accession>A0A345P5X5</accession>
<dbReference type="Pfam" id="PF02146">
    <property type="entry name" value="SIR2"/>
    <property type="match status" value="1"/>
</dbReference>
<gene>
    <name evidence="3" type="primary">cobB</name>
    <name evidence="6" type="ORF">HYN46_07470</name>
</gene>
<name>A0A345P5X5_9GAMM</name>
<evidence type="ECO:0000256" key="4">
    <source>
        <dbReference type="PROSITE-ProRule" id="PRU00236"/>
    </source>
</evidence>
<dbReference type="InterPro" id="IPR003000">
    <property type="entry name" value="Sirtuin"/>
</dbReference>
<dbReference type="PANTHER" id="PTHR11085">
    <property type="entry name" value="NAD-DEPENDENT PROTEIN DEACYLASE SIRTUIN-5, MITOCHONDRIAL-RELATED"/>
    <property type="match status" value="1"/>
</dbReference>
<comment type="similarity">
    <text evidence="3">Belongs to the sirtuin family. Class III subfamily.</text>
</comment>
<evidence type="ECO:0000256" key="1">
    <source>
        <dbReference type="ARBA" id="ARBA00022679"/>
    </source>
</evidence>
<feature type="binding site" evidence="3">
    <location>
        <position position="118"/>
    </location>
    <ligand>
        <name>Zn(2+)</name>
        <dbReference type="ChEBI" id="CHEBI:29105"/>
    </ligand>
</feature>
<evidence type="ECO:0000313" key="7">
    <source>
        <dbReference type="Proteomes" id="UP000253940"/>
    </source>
</evidence>
<comment type="caution">
    <text evidence="3 4">Lacks conserved residue(s) required for the propagation of feature annotation.</text>
</comment>
<comment type="function">
    <text evidence="3">NAD-dependent lysine deacetylase and desuccinylase that specifically removes acetyl and succinyl groups on target proteins. Modulates the activities of several proteins which are inactive in their acylated form.</text>
</comment>
<dbReference type="EC" id="2.3.1.286" evidence="3"/>
<feature type="binding site" evidence="3">
    <location>
        <position position="58"/>
    </location>
    <ligand>
        <name>substrate</name>
    </ligand>
</feature>
<dbReference type="GO" id="GO:0036055">
    <property type="term" value="F:protein-succinyllysine desuccinylase activity"/>
    <property type="evidence" value="ECO:0007669"/>
    <property type="project" value="UniProtKB-UniRule"/>
</dbReference>